<feature type="region of interest" description="Disordered" evidence="8">
    <location>
        <begin position="455"/>
        <end position="479"/>
    </location>
</feature>
<dbReference type="CDD" id="cd11049">
    <property type="entry name" value="CYP170A1-like"/>
    <property type="match status" value="1"/>
</dbReference>
<dbReference type="PRINTS" id="PR00385">
    <property type="entry name" value="P450"/>
</dbReference>
<dbReference type="InterPro" id="IPR017972">
    <property type="entry name" value="Cyt_P450_CS"/>
</dbReference>
<evidence type="ECO:0000256" key="1">
    <source>
        <dbReference type="ARBA" id="ARBA00010617"/>
    </source>
</evidence>
<dbReference type="PRINTS" id="PR00463">
    <property type="entry name" value="EP450I"/>
</dbReference>
<evidence type="ECO:0000256" key="4">
    <source>
        <dbReference type="ARBA" id="ARBA00023002"/>
    </source>
</evidence>
<dbReference type="PANTHER" id="PTHR24291">
    <property type="entry name" value="CYTOCHROME P450 FAMILY 4"/>
    <property type="match status" value="1"/>
</dbReference>
<accession>A0ABT5FUS7</accession>
<protein>
    <submittedName>
        <fullName evidence="9">Cytochrome P450</fullName>
    </submittedName>
</protein>
<dbReference type="EMBL" id="JAQOSK010000006">
    <property type="protein sequence ID" value="MDC2956301.1"/>
    <property type="molecule type" value="Genomic_DNA"/>
</dbReference>
<dbReference type="PANTHER" id="PTHR24291:SF50">
    <property type="entry name" value="BIFUNCTIONAL ALBAFLAVENONE MONOOXYGENASE_TERPENE SYNTHASE"/>
    <property type="match status" value="1"/>
</dbReference>
<gene>
    <name evidence="9" type="ORF">PO587_17675</name>
</gene>
<keyword evidence="6 7" id="KW-0503">Monooxygenase</keyword>
<comment type="caution">
    <text evidence="9">The sequence shown here is derived from an EMBL/GenBank/DDBJ whole genome shotgun (WGS) entry which is preliminary data.</text>
</comment>
<keyword evidence="4 7" id="KW-0560">Oxidoreductase</keyword>
<evidence type="ECO:0000256" key="8">
    <source>
        <dbReference type="SAM" id="MobiDB-lite"/>
    </source>
</evidence>
<keyword evidence="3 7" id="KW-0479">Metal-binding</keyword>
<reference evidence="9 10" key="1">
    <citation type="journal article" date="2015" name="Int. J. Syst. Evol. Microbiol.">
        <title>Streptomyces gilvifuscus sp. nov., an actinomycete that produces antibacterial compounds isolated from soil.</title>
        <authorList>
            <person name="Nguyen T.M."/>
            <person name="Kim J."/>
        </authorList>
    </citation>
    <scope>NUCLEOTIDE SEQUENCE [LARGE SCALE GENOMIC DNA]</scope>
    <source>
        <strain evidence="9 10">T113</strain>
    </source>
</reference>
<evidence type="ECO:0000313" key="9">
    <source>
        <dbReference type="EMBL" id="MDC2956301.1"/>
    </source>
</evidence>
<evidence type="ECO:0000256" key="3">
    <source>
        <dbReference type="ARBA" id="ARBA00022723"/>
    </source>
</evidence>
<dbReference type="InterPro" id="IPR001128">
    <property type="entry name" value="Cyt_P450"/>
</dbReference>
<sequence length="479" mass="52104">MAQADCSFVIAPGALPLLGHTLRFLRDPLRFLRSLPDIGDVVTIRLGPVGAVVVCAPELVRQVLVDDRTFDKGGFLFDRSREFLGNGLGTCLHKDHRRQRRMIQPAFHRARLPGYAREMSAQAHAVTDAWRHGRTIDVLAETTAISLRTTAATIFSAAPAALRESLAADLATLEEGVFRRMLLPPHVDAVPTPGKRRYDRAHARSRQTINRIIADYRADGVDHGDLMSMLLAAQDDLAGPGTEGARLSDDEVRDQVMSFLFASTDTIGKALAWALHLLGGHPHIAERLHAEADAVLAGGVAGFDDLPRLEVTRNIITETMRLYPPGWLLTRTTTVDAELGGRHIPAGTDVAFSPYQIHHRGDLFTEPERFDPDRWAPDRAGAIPREAFLPFGGGARKCIGDAYALTEATLALATIAARWRLEPTPGRRVRAAPYALALGPKGLFMRTVARDVAGHEVRGRSAASGEGAGRPKDTSASRP</sequence>
<dbReference type="InterPro" id="IPR050196">
    <property type="entry name" value="Cytochrome_P450_Monoox"/>
</dbReference>
<dbReference type="InterPro" id="IPR036396">
    <property type="entry name" value="Cyt_P450_sf"/>
</dbReference>
<name>A0ABT5FUS7_9ACTN</name>
<organism evidence="9 10">
    <name type="scientific">Streptomyces gilvifuscus</name>
    <dbReference type="NCBI Taxonomy" id="1550617"/>
    <lineage>
        <taxon>Bacteria</taxon>
        <taxon>Bacillati</taxon>
        <taxon>Actinomycetota</taxon>
        <taxon>Actinomycetes</taxon>
        <taxon>Kitasatosporales</taxon>
        <taxon>Streptomycetaceae</taxon>
        <taxon>Streptomyces</taxon>
    </lineage>
</organism>
<dbReference type="PROSITE" id="PS00086">
    <property type="entry name" value="CYTOCHROME_P450"/>
    <property type="match status" value="1"/>
</dbReference>
<evidence type="ECO:0000256" key="7">
    <source>
        <dbReference type="RuleBase" id="RU000461"/>
    </source>
</evidence>
<dbReference type="RefSeq" id="WP_272175798.1">
    <property type="nucleotide sequence ID" value="NZ_JAQOSK010000006.1"/>
</dbReference>
<keyword evidence="10" id="KW-1185">Reference proteome</keyword>
<feature type="compositionally biased region" description="Basic and acidic residues" evidence="8">
    <location>
        <begin position="469"/>
        <end position="479"/>
    </location>
</feature>
<dbReference type="Proteomes" id="UP001221328">
    <property type="component" value="Unassembled WGS sequence"/>
</dbReference>
<evidence type="ECO:0000256" key="2">
    <source>
        <dbReference type="ARBA" id="ARBA00022617"/>
    </source>
</evidence>
<evidence type="ECO:0000313" key="10">
    <source>
        <dbReference type="Proteomes" id="UP001221328"/>
    </source>
</evidence>
<keyword evidence="2 7" id="KW-0349">Heme</keyword>
<dbReference type="Pfam" id="PF00067">
    <property type="entry name" value="p450"/>
    <property type="match status" value="1"/>
</dbReference>
<keyword evidence="5 7" id="KW-0408">Iron</keyword>
<comment type="similarity">
    <text evidence="1 7">Belongs to the cytochrome P450 family.</text>
</comment>
<proteinExistence type="inferred from homology"/>
<dbReference type="Gene3D" id="1.10.630.10">
    <property type="entry name" value="Cytochrome P450"/>
    <property type="match status" value="1"/>
</dbReference>
<evidence type="ECO:0000256" key="6">
    <source>
        <dbReference type="ARBA" id="ARBA00023033"/>
    </source>
</evidence>
<evidence type="ECO:0000256" key="5">
    <source>
        <dbReference type="ARBA" id="ARBA00023004"/>
    </source>
</evidence>
<dbReference type="SUPFAM" id="SSF48264">
    <property type="entry name" value="Cytochrome P450"/>
    <property type="match status" value="1"/>
</dbReference>
<dbReference type="InterPro" id="IPR002401">
    <property type="entry name" value="Cyt_P450_E_grp-I"/>
</dbReference>